<proteinExistence type="inferred from homology"/>
<comment type="similarity">
    <text evidence="3">Belongs to the hunchback C2H2-type zinc-finger protein family.</text>
</comment>
<evidence type="ECO:0000256" key="7">
    <source>
        <dbReference type="ARBA" id="ARBA00022723"/>
    </source>
</evidence>
<dbReference type="PROSITE" id="PS50157">
    <property type="entry name" value="ZINC_FINGER_C2H2_2"/>
    <property type="match status" value="3"/>
</dbReference>
<organism evidence="15 16">
    <name type="scientific">Aromia moschata</name>
    <dbReference type="NCBI Taxonomy" id="1265417"/>
    <lineage>
        <taxon>Eukaryota</taxon>
        <taxon>Metazoa</taxon>
        <taxon>Ecdysozoa</taxon>
        <taxon>Arthropoda</taxon>
        <taxon>Hexapoda</taxon>
        <taxon>Insecta</taxon>
        <taxon>Pterygota</taxon>
        <taxon>Neoptera</taxon>
        <taxon>Endopterygota</taxon>
        <taxon>Coleoptera</taxon>
        <taxon>Polyphaga</taxon>
        <taxon>Cucujiformia</taxon>
        <taxon>Chrysomeloidea</taxon>
        <taxon>Cerambycidae</taxon>
        <taxon>Cerambycinae</taxon>
        <taxon>Callichromatini</taxon>
        <taxon>Aromia</taxon>
    </lineage>
</organism>
<comment type="function">
    <text evidence="1">Gap class segmentation protein that controls development of head structures.</text>
</comment>
<dbReference type="SMART" id="SM00355">
    <property type="entry name" value="ZnF_C2H2"/>
    <property type="match status" value="5"/>
</dbReference>
<name>A0AAV8Z115_9CUCU</name>
<dbReference type="GO" id="GO:0005634">
    <property type="term" value="C:nucleus"/>
    <property type="evidence" value="ECO:0007669"/>
    <property type="project" value="UniProtKB-SubCell"/>
</dbReference>
<feature type="domain" description="C2H2-type" evidence="14">
    <location>
        <begin position="33"/>
        <end position="60"/>
    </location>
</feature>
<protein>
    <recommendedName>
        <fullName evidence="4">Protein hunchback</fullName>
    </recommendedName>
</protein>
<reference evidence="15" key="1">
    <citation type="journal article" date="2023" name="Insect Mol. Biol.">
        <title>Genome sequencing provides insights into the evolution of gene families encoding plant cell wall-degrading enzymes in longhorned beetles.</title>
        <authorList>
            <person name="Shin N.R."/>
            <person name="Okamura Y."/>
            <person name="Kirsch R."/>
            <person name="Pauchet Y."/>
        </authorList>
    </citation>
    <scope>NUCLEOTIDE SEQUENCE</scope>
    <source>
        <strain evidence="15">AMC_N1</strain>
    </source>
</reference>
<evidence type="ECO:0000313" key="15">
    <source>
        <dbReference type="EMBL" id="KAJ8957851.1"/>
    </source>
</evidence>
<dbReference type="Proteomes" id="UP001162162">
    <property type="component" value="Unassembled WGS sequence"/>
</dbReference>
<accession>A0AAV8Z115</accession>
<keyword evidence="5" id="KW-0217">Developmental protein</keyword>
<evidence type="ECO:0000256" key="6">
    <source>
        <dbReference type="ARBA" id="ARBA00022492"/>
    </source>
</evidence>
<evidence type="ECO:0000259" key="14">
    <source>
        <dbReference type="PROSITE" id="PS50157"/>
    </source>
</evidence>
<keyword evidence="10" id="KW-0862">Zinc</keyword>
<feature type="domain" description="C2H2-type" evidence="14">
    <location>
        <begin position="64"/>
        <end position="91"/>
    </location>
</feature>
<dbReference type="Pfam" id="PF00096">
    <property type="entry name" value="zf-C2H2"/>
    <property type="match status" value="2"/>
</dbReference>
<keyword evidence="12" id="KW-0539">Nucleus</keyword>
<evidence type="ECO:0000256" key="9">
    <source>
        <dbReference type="ARBA" id="ARBA00022771"/>
    </source>
</evidence>
<dbReference type="GO" id="GO:0008270">
    <property type="term" value="F:zinc ion binding"/>
    <property type="evidence" value="ECO:0007669"/>
    <property type="project" value="UniProtKB-KW"/>
</dbReference>
<dbReference type="AlphaFoldDB" id="A0AAV8Z115"/>
<keyword evidence="7" id="KW-0479">Metal-binding</keyword>
<keyword evidence="16" id="KW-1185">Reference proteome</keyword>
<gene>
    <name evidence="15" type="ORF">NQ318_001847</name>
</gene>
<feature type="domain" description="C2H2-type" evidence="14">
    <location>
        <begin position="2"/>
        <end position="29"/>
    </location>
</feature>
<dbReference type="PANTHER" id="PTHR24392:SF49">
    <property type="entry name" value="PROTEIN HUNCHBACK"/>
    <property type="match status" value="1"/>
</dbReference>
<comment type="caution">
    <text evidence="15">The sequence shown here is derived from an EMBL/GenBank/DDBJ whole genome shotgun (WGS) entry which is preliminary data.</text>
</comment>
<evidence type="ECO:0000256" key="10">
    <source>
        <dbReference type="ARBA" id="ARBA00022833"/>
    </source>
</evidence>
<evidence type="ECO:0000256" key="4">
    <source>
        <dbReference type="ARBA" id="ARBA00013638"/>
    </source>
</evidence>
<comment type="subcellular location">
    <subcellularLocation>
        <location evidence="2">Nucleus</location>
    </subcellularLocation>
</comment>
<sequence>MYQCDKCEYKAKHKSYLKKHMVNHQDPAEVIRYQCGKCDYMTKHKPNLLKHMVVHQDPSEVTTYRCDKCEYKGKHKTNLKKHMMIHQDPSESSCLSKKDVCSFDSEKDDVKSFTPIKEECQSNDNVCHLCKSSLSHDSYTSLADDNNDVNLRVLLDTYFPELNHNGIQDLLLCMECRVSLEAFFDAVSNWSNVQVNVRGNETVPHIVTKYCPDLNNTPQFQPKLEHNNISFDTENVFFEHEFKFSDCLLPTETSGFAKLERPEFSIKHEETDLKIGLDHYKSLEEYTIYPSQLEEIKKTGRTMCQQDFSDIPNVHKTIQGVTIFTCKICGFKTRVKWKFERHMVTHLYPSEETVYRCDKCEYKTKHNKSTLKRHMLIHQDPSEVTMFVCDRCEYKTKNKVNLRTAHSDSPGPFRVRYVSLRQM</sequence>
<dbReference type="SUPFAM" id="SSF57667">
    <property type="entry name" value="beta-beta-alpha zinc fingers"/>
    <property type="match status" value="2"/>
</dbReference>
<dbReference type="Gene3D" id="3.30.160.60">
    <property type="entry name" value="Classic Zinc Finger"/>
    <property type="match status" value="2"/>
</dbReference>
<evidence type="ECO:0000256" key="3">
    <source>
        <dbReference type="ARBA" id="ARBA00007746"/>
    </source>
</evidence>
<evidence type="ECO:0000256" key="8">
    <source>
        <dbReference type="ARBA" id="ARBA00022737"/>
    </source>
</evidence>
<evidence type="ECO:0000256" key="12">
    <source>
        <dbReference type="ARBA" id="ARBA00023242"/>
    </source>
</evidence>
<keyword evidence="9 13" id="KW-0863">Zinc-finger</keyword>
<evidence type="ECO:0000256" key="2">
    <source>
        <dbReference type="ARBA" id="ARBA00004123"/>
    </source>
</evidence>
<dbReference type="GO" id="GO:0003677">
    <property type="term" value="F:DNA binding"/>
    <property type="evidence" value="ECO:0007669"/>
    <property type="project" value="UniProtKB-KW"/>
</dbReference>
<dbReference type="PANTHER" id="PTHR24392">
    <property type="entry name" value="ZINC FINGER PROTEIN"/>
    <property type="match status" value="1"/>
</dbReference>
<evidence type="ECO:0000313" key="16">
    <source>
        <dbReference type="Proteomes" id="UP001162162"/>
    </source>
</evidence>
<keyword evidence="8" id="KW-0677">Repeat</keyword>
<evidence type="ECO:0000256" key="11">
    <source>
        <dbReference type="ARBA" id="ARBA00023125"/>
    </source>
</evidence>
<keyword evidence="6" id="KW-0302">Gap protein</keyword>
<keyword evidence="11" id="KW-0238">DNA-binding</keyword>
<evidence type="ECO:0000256" key="1">
    <source>
        <dbReference type="ARBA" id="ARBA00003983"/>
    </source>
</evidence>
<dbReference type="InterPro" id="IPR013087">
    <property type="entry name" value="Znf_C2H2_type"/>
</dbReference>
<evidence type="ECO:0000256" key="13">
    <source>
        <dbReference type="PROSITE-ProRule" id="PRU00042"/>
    </source>
</evidence>
<evidence type="ECO:0000256" key="5">
    <source>
        <dbReference type="ARBA" id="ARBA00022473"/>
    </source>
</evidence>
<dbReference type="GO" id="GO:0035282">
    <property type="term" value="P:segmentation"/>
    <property type="evidence" value="ECO:0007669"/>
    <property type="project" value="UniProtKB-KW"/>
</dbReference>
<dbReference type="InterPro" id="IPR036236">
    <property type="entry name" value="Znf_C2H2_sf"/>
</dbReference>
<dbReference type="EMBL" id="JAPWTK010000020">
    <property type="protein sequence ID" value="KAJ8957851.1"/>
    <property type="molecule type" value="Genomic_DNA"/>
</dbReference>